<dbReference type="Proteomes" id="UP000002051">
    <property type="component" value="Chromosome 8"/>
</dbReference>
<protein>
    <submittedName>
        <fullName evidence="2">K+-H+ exchange-like protein</fullName>
    </submittedName>
</protein>
<gene>
    <name evidence="3" type="primary">11441901</name>
    <name evidence="2" type="ordered locus">MTR_8g023500</name>
</gene>
<dbReference type="OrthoDB" id="5562676at2759"/>
<sequence length="284" mass="32299">MKAKLIVFPIRGRNWCFTRSIDHTLPASSSTADFSQSPSTLKQLWKSINTGDKPFNAKAELFTDYVANKMNNGWVTLENAPDGSFKKKIHGLGLWLLSRVKPSEIFLKSISKDVTGVEVVYPSSMNARLVRRRLRHIAMRGTIIHRKFFYGSVSLIPLSSAFSVRMCSVKILPLPNVPFFWILFRSYSHWRALQGSEKLFQLVSDGSQSSNTYSGKKETEHEDSENESLGLDEPHWVLTPSKELENIVRQEDGNDGLSRGTIEEICKIYDLNTQDVVKYEKSTF</sequence>
<organism evidence="2 4">
    <name type="scientific">Medicago truncatula</name>
    <name type="common">Barrel medic</name>
    <name type="synonym">Medicago tribuloides</name>
    <dbReference type="NCBI Taxonomy" id="3880"/>
    <lineage>
        <taxon>Eukaryota</taxon>
        <taxon>Viridiplantae</taxon>
        <taxon>Streptophyta</taxon>
        <taxon>Embryophyta</taxon>
        <taxon>Tracheophyta</taxon>
        <taxon>Spermatophyta</taxon>
        <taxon>Magnoliopsida</taxon>
        <taxon>eudicotyledons</taxon>
        <taxon>Gunneridae</taxon>
        <taxon>Pentapetalae</taxon>
        <taxon>rosids</taxon>
        <taxon>fabids</taxon>
        <taxon>Fabales</taxon>
        <taxon>Fabaceae</taxon>
        <taxon>Papilionoideae</taxon>
        <taxon>50 kb inversion clade</taxon>
        <taxon>NPAAA clade</taxon>
        <taxon>Hologalegina</taxon>
        <taxon>IRL clade</taxon>
        <taxon>Trifolieae</taxon>
        <taxon>Medicago</taxon>
    </lineage>
</organism>
<reference evidence="2 4" key="2">
    <citation type="journal article" date="2014" name="BMC Genomics">
        <title>An improved genome release (version Mt4.0) for the model legume Medicago truncatula.</title>
        <authorList>
            <person name="Tang H."/>
            <person name="Krishnakumar V."/>
            <person name="Bidwell S."/>
            <person name="Rosen B."/>
            <person name="Chan A."/>
            <person name="Zhou S."/>
            <person name="Gentzbittel L."/>
            <person name="Childs K.L."/>
            <person name="Yandell M."/>
            <person name="Gundlach H."/>
            <person name="Mayer K.F."/>
            <person name="Schwartz D.C."/>
            <person name="Town C.D."/>
        </authorList>
    </citation>
    <scope>GENOME REANNOTATION</scope>
    <source>
        <strain evidence="2">A17</strain>
        <strain evidence="3 4">cv. Jemalong A17</strain>
    </source>
</reference>
<dbReference type="GO" id="GO:0006813">
    <property type="term" value="P:potassium ion transport"/>
    <property type="evidence" value="ECO:0000318"/>
    <property type="project" value="GO_Central"/>
</dbReference>
<accession>A0A072TNV5</accession>
<reference evidence="3" key="3">
    <citation type="submission" date="2015-04" db="UniProtKB">
        <authorList>
            <consortium name="EnsemblPlants"/>
        </authorList>
    </citation>
    <scope>IDENTIFICATION</scope>
    <source>
        <strain evidence="3">cv. Jemalong A17</strain>
    </source>
</reference>
<reference evidence="2 4" key="1">
    <citation type="journal article" date="2011" name="Nature">
        <title>The Medicago genome provides insight into the evolution of rhizobial symbioses.</title>
        <authorList>
            <person name="Young N.D."/>
            <person name="Debelle F."/>
            <person name="Oldroyd G.E."/>
            <person name="Geurts R."/>
            <person name="Cannon S.B."/>
            <person name="Udvardi M.K."/>
            <person name="Benedito V.A."/>
            <person name="Mayer K.F."/>
            <person name="Gouzy J."/>
            <person name="Schoof H."/>
            <person name="Van de Peer Y."/>
            <person name="Proost S."/>
            <person name="Cook D.R."/>
            <person name="Meyers B.C."/>
            <person name="Spannagl M."/>
            <person name="Cheung F."/>
            <person name="De Mita S."/>
            <person name="Krishnakumar V."/>
            <person name="Gundlach H."/>
            <person name="Zhou S."/>
            <person name="Mudge J."/>
            <person name="Bharti A.K."/>
            <person name="Murray J.D."/>
            <person name="Naoumkina M.A."/>
            <person name="Rosen B."/>
            <person name="Silverstein K.A."/>
            <person name="Tang H."/>
            <person name="Rombauts S."/>
            <person name="Zhao P.X."/>
            <person name="Zhou P."/>
            <person name="Barbe V."/>
            <person name="Bardou P."/>
            <person name="Bechner M."/>
            <person name="Bellec A."/>
            <person name="Berger A."/>
            <person name="Berges H."/>
            <person name="Bidwell S."/>
            <person name="Bisseling T."/>
            <person name="Choisne N."/>
            <person name="Couloux A."/>
            <person name="Denny R."/>
            <person name="Deshpande S."/>
            <person name="Dai X."/>
            <person name="Doyle J.J."/>
            <person name="Dudez A.M."/>
            <person name="Farmer A.D."/>
            <person name="Fouteau S."/>
            <person name="Franken C."/>
            <person name="Gibelin C."/>
            <person name="Gish J."/>
            <person name="Goldstein S."/>
            <person name="Gonzalez A.J."/>
            <person name="Green P.J."/>
            <person name="Hallab A."/>
            <person name="Hartog M."/>
            <person name="Hua A."/>
            <person name="Humphray S.J."/>
            <person name="Jeong D.H."/>
            <person name="Jing Y."/>
            <person name="Jocker A."/>
            <person name="Kenton S.M."/>
            <person name="Kim D.J."/>
            <person name="Klee K."/>
            <person name="Lai H."/>
            <person name="Lang C."/>
            <person name="Lin S."/>
            <person name="Macmil S.L."/>
            <person name="Magdelenat G."/>
            <person name="Matthews L."/>
            <person name="McCorrison J."/>
            <person name="Monaghan E.L."/>
            <person name="Mun J.H."/>
            <person name="Najar F.Z."/>
            <person name="Nicholson C."/>
            <person name="Noirot C."/>
            <person name="O'Bleness M."/>
            <person name="Paule C.R."/>
            <person name="Poulain J."/>
            <person name="Prion F."/>
            <person name="Qin B."/>
            <person name="Qu C."/>
            <person name="Retzel E.F."/>
            <person name="Riddle C."/>
            <person name="Sallet E."/>
            <person name="Samain S."/>
            <person name="Samson N."/>
            <person name="Sanders I."/>
            <person name="Saurat O."/>
            <person name="Scarpelli C."/>
            <person name="Schiex T."/>
            <person name="Segurens B."/>
            <person name="Severin A.J."/>
            <person name="Sherrier D.J."/>
            <person name="Shi R."/>
            <person name="Sims S."/>
            <person name="Singer S.R."/>
            <person name="Sinharoy S."/>
            <person name="Sterck L."/>
            <person name="Viollet A."/>
            <person name="Wang B.B."/>
            <person name="Wang K."/>
            <person name="Wang M."/>
            <person name="Wang X."/>
            <person name="Warfsmann J."/>
            <person name="Weissenbach J."/>
            <person name="White D.D."/>
            <person name="White J.D."/>
            <person name="Wiley G.B."/>
            <person name="Wincker P."/>
            <person name="Xing Y."/>
            <person name="Yang L."/>
            <person name="Yao Z."/>
            <person name="Ying F."/>
            <person name="Zhai J."/>
            <person name="Zhou L."/>
            <person name="Zuber A."/>
            <person name="Denarie J."/>
            <person name="Dixon R.A."/>
            <person name="May G.D."/>
            <person name="Schwartz D.C."/>
            <person name="Rogers J."/>
            <person name="Quetier F."/>
            <person name="Town C.D."/>
            <person name="Roe B.A."/>
        </authorList>
    </citation>
    <scope>NUCLEOTIDE SEQUENCE [LARGE SCALE GENOMIC DNA]</scope>
    <source>
        <strain evidence="2">A17</strain>
        <strain evidence="3 4">cv. Jemalong A17</strain>
    </source>
</reference>
<dbReference type="EMBL" id="CM001224">
    <property type="protein sequence ID" value="KEH18523.1"/>
    <property type="molecule type" value="Genomic_DNA"/>
</dbReference>
<dbReference type="GO" id="GO:1902600">
    <property type="term" value="P:proton transmembrane transport"/>
    <property type="evidence" value="ECO:0000318"/>
    <property type="project" value="GO_Central"/>
</dbReference>
<evidence type="ECO:0000313" key="2">
    <source>
        <dbReference type="EMBL" id="KEH18523.1"/>
    </source>
</evidence>
<dbReference type="AlphaFoldDB" id="A0A072TNV5"/>
<name>A0A072TNV5_MEDTR</name>
<dbReference type="EnsemblPlants" id="KEH18523">
    <property type="protein sequence ID" value="KEH18523"/>
    <property type="gene ID" value="MTR_8g023500"/>
</dbReference>
<dbReference type="GO" id="GO:0005743">
    <property type="term" value="C:mitochondrial inner membrane"/>
    <property type="evidence" value="ECO:0000318"/>
    <property type="project" value="GO_Central"/>
</dbReference>
<dbReference type="PANTHER" id="PTHR28062:SF1">
    <property type="entry name" value="TRANSMEMBRANE PROTEIN"/>
    <property type="match status" value="1"/>
</dbReference>
<dbReference type="STRING" id="3880.A0A072TNV5"/>
<evidence type="ECO:0000313" key="3">
    <source>
        <dbReference type="EnsemblPlants" id="KEH18523"/>
    </source>
</evidence>
<feature type="region of interest" description="Disordered" evidence="1">
    <location>
        <begin position="206"/>
        <end position="229"/>
    </location>
</feature>
<keyword evidence="4" id="KW-1185">Reference proteome</keyword>
<evidence type="ECO:0000256" key="1">
    <source>
        <dbReference type="SAM" id="MobiDB-lite"/>
    </source>
</evidence>
<dbReference type="HOGENOM" id="CLU_043838_3_0_1"/>
<dbReference type="PANTHER" id="PTHR28062">
    <property type="entry name" value="K+-H+ EXCHANGE-LIKE PROTEIN"/>
    <property type="match status" value="1"/>
</dbReference>
<evidence type="ECO:0000313" key="4">
    <source>
        <dbReference type="Proteomes" id="UP000002051"/>
    </source>
</evidence>
<dbReference type="InterPro" id="IPR018786">
    <property type="entry name" value="Mit_KHE1"/>
</dbReference>
<dbReference type="Pfam" id="PF10173">
    <property type="entry name" value="Mit_KHE1"/>
    <property type="match status" value="1"/>
</dbReference>
<proteinExistence type="predicted"/>